<sequence length="462" mass="51460">MVALSMTGCILVACLLCLLASHPTHGELKRVVVLSRHGNRVANEPILDICPNYASTRNRFKGAAGELTPVGLCEMYQVGKWTRERYMVNTTFLPDHYVDDGTFFLQSESADRNLMSATAFGQGLFPDGTGPPGYLPDRPQIIPIQTTTPGHDNLFNSVGDGMCGTRFGADIAHTAASIENHLQAEPAFESVLNEVGQACGYDLVANSRAGEGTKLLPDLVKTLDDAFLFAEDEGYPADLDGRLEQSVLEKYHTIAFDYLMGWFFETPAQISYISGQFPGKLLAALQTEDDSKKFMYFLAHRELLYAVLKFFDYPIALTGVRKGYLPTASTIVWELHKDEGDTEPHIKTFIWWPTQERGEKERSTGKDNPLLMQTGHDVEATPNACKDMTKCHLSTILEVFKSRLAKTGSYKELCAPHAAVNELVEKPSPIDLWLQPREVSHKLFIDEDYALHKQAAEQIIYN</sequence>
<dbReference type="InterPro" id="IPR000560">
    <property type="entry name" value="His_Pase_clade-2"/>
</dbReference>
<dbReference type="AlphaFoldDB" id="A0A0G4FL46"/>
<dbReference type="Gene3D" id="3.40.50.1240">
    <property type="entry name" value="Phosphoglycerate mutase-like"/>
    <property type="match status" value="1"/>
</dbReference>
<dbReference type="CDD" id="cd07061">
    <property type="entry name" value="HP_HAP_like"/>
    <property type="match status" value="1"/>
</dbReference>
<protein>
    <recommendedName>
        <fullName evidence="5">Acid phosphatase</fullName>
    </recommendedName>
</protein>
<dbReference type="InParanoid" id="A0A0G4FL46"/>
<feature type="signal peptide" evidence="2">
    <location>
        <begin position="1"/>
        <end position="26"/>
    </location>
</feature>
<dbReference type="PANTHER" id="PTHR11567:SF137">
    <property type="entry name" value="PHOSPHATASE, PUTATIVE-RELATED"/>
    <property type="match status" value="1"/>
</dbReference>
<dbReference type="PANTHER" id="PTHR11567">
    <property type="entry name" value="ACID PHOSPHATASE-RELATED"/>
    <property type="match status" value="1"/>
</dbReference>
<evidence type="ECO:0000256" key="2">
    <source>
        <dbReference type="SAM" id="SignalP"/>
    </source>
</evidence>
<dbReference type="InterPro" id="IPR029033">
    <property type="entry name" value="His_PPase_superfam"/>
</dbReference>
<proteinExistence type="inferred from homology"/>
<accession>A0A0G4FL46</accession>
<evidence type="ECO:0000256" key="1">
    <source>
        <dbReference type="ARBA" id="ARBA00005375"/>
    </source>
</evidence>
<dbReference type="Proteomes" id="UP000041254">
    <property type="component" value="Unassembled WGS sequence"/>
</dbReference>
<organism evidence="3 4">
    <name type="scientific">Vitrella brassicaformis (strain CCMP3155)</name>
    <dbReference type="NCBI Taxonomy" id="1169540"/>
    <lineage>
        <taxon>Eukaryota</taxon>
        <taxon>Sar</taxon>
        <taxon>Alveolata</taxon>
        <taxon>Colpodellida</taxon>
        <taxon>Vitrellaceae</taxon>
        <taxon>Vitrella</taxon>
    </lineage>
</organism>
<dbReference type="SUPFAM" id="SSF53254">
    <property type="entry name" value="Phosphoglycerate mutase-like"/>
    <property type="match status" value="1"/>
</dbReference>
<reference evidence="3 4" key="1">
    <citation type="submission" date="2014-11" db="EMBL/GenBank/DDBJ databases">
        <authorList>
            <person name="Zhu J."/>
            <person name="Qi W."/>
            <person name="Song R."/>
        </authorList>
    </citation>
    <scope>NUCLEOTIDE SEQUENCE [LARGE SCALE GENOMIC DNA]</scope>
</reference>
<evidence type="ECO:0000313" key="3">
    <source>
        <dbReference type="EMBL" id="CEM14551.1"/>
    </source>
</evidence>
<dbReference type="EMBL" id="CDMY01000456">
    <property type="protein sequence ID" value="CEM14551.1"/>
    <property type="molecule type" value="Genomic_DNA"/>
</dbReference>
<dbReference type="GO" id="GO:0016791">
    <property type="term" value="F:phosphatase activity"/>
    <property type="evidence" value="ECO:0007669"/>
    <property type="project" value="TreeGrafter"/>
</dbReference>
<evidence type="ECO:0000313" key="4">
    <source>
        <dbReference type="Proteomes" id="UP000041254"/>
    </source>
</evidence>
<dbReference type="InterPro" id="IPR050645">
    <property type="entry name" value="Histidine_acid_phosphatase"/>
</dbReference>
<keyword evidence="4" id="KW-1185">Reference proteome</keyword>
<feature type="chain" id="PRO_5005189437" description="Acid phosphatase" evidence="2">
    <location>
        <begin position="27"/>
        <end position="462"/>
    </location>
</feature>
<evidence type="ECO:0008006" key="5">
    <source>
        <dbReference type="Google" id="ProtNLM"/>
    </source>
</evidence>
<gene>
    <name evidence="3" type="ORF">Vbra_21371</name>
</gene>
<comment type="similarity">
    <text evidence="1">Belongs to the histidine acid phosphatase family.</text>
</comment>
<dbReference type="VEuPathDB" id="CryptoDB:Vbra_21371"/>
<dbReference type="OMA" id="HGHRAPN"/>
<name>A0A0G4FL46_VITBC</name>
<dbReference type="STRING" id="1169540.A0A0G4FL46"/>
<dbReference type="Pfam" id="PF00328">
    <property type="entry name" value="His_Phos_2"/>
    <property type="match status" value="1"/>
</dbReference>
<keyword evidence="2" id="KW-0732">Signal</keyword>
<dbReference type="OrthoDB" id="258392at2759"/>